<protein>
    <submittedName>
        <fullName evidence="1">Uncharacterized protein</fullName>
    </submittedName>
</protein>
<organism evidence="1">
    <name type="scientific">Lymantria dispar multicapsid nuclear polyhedrosis virus</name>
    <name type="common">LdMNPV</name>
    <dbReference type="NCBI Taxonomy" id="10449"/>
    <lineage>
        <taxon>Viruses</taxon>
        <taxon>Viruses incertae sedis</taxon>
        <taxon>Naldaviricetes</taxon>
        <taxon>Lefavirales</taxon>
        <taxon>Baculoviridae</taxon>
        <taxon>Alphabaculovirus</taxon>
        <taxon>Alphabaculovirus lydisparis</taxon>
    </lineage>
</organism>
<reference evidence="1" key="1">
    <citation type="journal article" date="2016" name="J. Invertebr. Pathol.">
        <title>An alphabaculovirus isolated from dead Lymantria dispar larvae shows high genetic similarity to baculovirus previously isolated from Lymantria monacha - An example of adaptation to a new host.</title>
        <authorList>
            <person name="Rabalski L."/>
            <person name="Krejmer-Rabalska M."/>
            <person name="Skrzecz I."/>
            <person name="Wasag B."/>
            <person name="Szewczyk B."/>
        </authorList>
    </citation>
    <scope>NUCLEOTIDE SEQUENCE</scope>
    <source>
        <strain evidence="1">BNP</strain>
    </source>
</reference>
<name>A0A1B1MQS8_NPVLD</name>
<organismHost>
    <name type="scientific">Lepidoptera</name>
    <name type="common">moths &amp; butterflies</name>
    <dbReference type="NCBI Taxonomy" id="7088"/>
</organismHost>
<evidence type="ECO:0000313" key="1">
    <source>
        <dbReference type="EMBL" id="ANS70942.1"/>
    </source>
</evidence>
<sequence>MILIFIQYLIIINVYLFNHPCQRQQQQQVLLQQTDTKIVAARLSNKVIKNMYTTQSLIFNYAC</sequence>
<proteinExistence type="predicted"/>
<dbReference type="EMBL" id="KU377538">
    <property type="protein sequence ID" value="ANS70942.1"/>
    <property type="molecule type" value="Genomic_DNA"/>
</dbReference>
<accession>A0A1B1MQS8</accession>